<gene>
    <name evidence="2" type="ORF">GRI94_09100</name>
</gene>
<dbReference type="Proteomes" id="UP000446786">
    <property type="component" value="Unassembled WGS sequence"/>
</dbReference>
<evidence type="ECO:0008006" key="4">
    <source>
        <dbReference type="Google" id="ProtNLM"/>
    </source>
</evidence>
<feature type="transmembrane region" description="Helical" evidence="1">
    <location>
        <begin position="79"/>
        <end position="104"/>
    </location>
</feature>
<organism evidence="2 3">
    <name type="scientific">Parerythrobacter jejuensis</name>
    <dbReference type="NCBI Taxonomy" id="795812"/>
    <lineage>
        <taxon>Bacteria</taxon>
        <taxon>Pseudomonadati</taxon>
        <taxon>Pseudomonadota</taxon>
        <taxon>Alphaproteobacteria</taxon>
        <taxon>Sphingomonadales</taxon>
        <taxon>Erythrobacteraceae</taxon>
        <taxon>Parerythrobacter</taxon>
    </lineage>
</organism>
<evidence type="ECO:0000256" key="1">
    <source>
        <dbReference type="SAM" id="Phobius"/>
    </source>
</evidence>
<keyword evidence="1" id="KW-0812">Transmembrane</keyword>
<dbReference type="AlphaFoldDB" id="A0A845AR72"/>
<name>A0A845AR72_9SPHN</name>
<evidence type="ECO:0000313" key="3">
    <source>
        <dbReference type="Proteomes" id="UP000446786"/>
    </source>
</evidence>
<keyword evidence="1" id="KW-1133">Transmembrane helix</keyword>
<dbReference type="RefSeq" id="WP_160779367.1">
    <property type="nucleotide sequence ID" value="NZ_BAAAZF010000001.1"/>
</dbReference>
<comment type="caution">
    <text evidence="2">The sequence shown here is derived from an EMBL/GenBank/DDBJ whole genome shotgun (WGS) entry which is preliminary data.</text>
</comment>
<keyword evidence="1" id="KW-0472">Membrane</keyword>
<feature type="transmembrane region" description="Helical" evidence="1">
    <location>
        <begin position="45"/>
        <end position="67"/>
    </location>
</feature>
<dbReference type="EMBL" id="WTYE01000001">
    <property type="protein sequence ID" value="MXP31979.1"/>
    <property type="molecule type" value="Genomic_DNA"/>
</dbReference>
<keyword evidence="3" id="KW-1185">Reference proteome</keyword>
<protein>
    <recommendedName>
        <fullName evidence="4">DUF304 domain-containing protein</fullName>
    </recommendedName>
</protein>
<reference evidence="2 3" key="1">
    <citation type="submission" date="2019-12" db="EMBL/GenBank/DDBJ databases">
        <title>Genomic-based taxomic classification of the family Erythrobacteraceae.</title>
        <authorList>
            <person name="Xu L."/>
        </authorList>
    </citation>
    <scope>NUCLEOTIDE SEQUENCE [LARGE SCALE GENOMIC DNA]</scope>
    <source>
        <strain evidence="2 3">JCM 16677</strain>
    </source>
</reference>
<sequence length="201" mass="22012">MDATFPSPHNTGRDGLDLALQREMQRGERVLWQGRPIPRVQPASFGIFLFAIPWTAFSLFWTAMAGWGAATAMEGEWGWIGLAFPLFGVPFIAVGLGMLSTPFLPLFTASKTQFAVTNQRLIKLTLGRSLSSETVPANRIGHIKRSERSDGSGSLTIAIRVGVDGDGDRSTEVFHLGEVANVLEVEQTIGDVVERDRRQRG</sequence>
<evidence type="ECO:0000313" key="2">
    <source>
        <dbReference type="EMBL" id="MXP31979.1"/>
    </source>
</evidence>
<accession>A0A845AR72</accession>
<proteinExistence type="predicted"/>
<dbReference type="OrthoDB" id="199424at2"/>